<protein>
    <submittedName>
        <fullName evidence="2">Uncharacterized protein</fullName>
    </submittedName>
</protein>
<proteinExistence type="predicted"/>
<keyword evidence="3" id="KW-1185">Reference proteome</keyword>
<sequence length="219" mass="23403">MLRFCLIFKALVLATFPAQATTISFSKTYYSEYEELTGIGYAPSLTAYSKLQFDFEGTDSDGDGEVTYNPSGFPSTGHGATTGSPDIITKATMLGIHYNGGLDCSLTISLPCTSFDLIEQYDLGDLISLSVTNDLSKINVFMVKGPNEASLNVADGQVTGYLQFVVDRNATTKSTGIQSVNPPSAVPLPASAFLMSSLIMIAWNGQIFGVRRRSTAQSG</sequence>
<reference evidence="2 3" key="1">
    <citation type="submission" date="2015-07" db="EMBL/GenBank/DDBJ databases">
        <authorList>
            <person name="Voget S."/>
            <person name="Dogs M."/>
            <person name="Brinkhoff T.H."/>
            <person name="Daniel R."/>
        </authorList>
    </citation>
    <scope>NUCLEOTIDE SEQUENCE [LARGE SCALE GENOMIC DNA]</scope>
    <source>
        <strain evidence="2 3">B14</strain>
    </source>
</reference>
<dbReference type="RefSeq" id="WP_187429891.1">
    <property type="nucleotide sequence ID" value="NZ_CP143423.1"/>
</dbReference>
<gene>
    <name evidence="2" type="ORF">ROLI_018190</name>
</gene>
<feature type="signal peptide" evidence="1">
    <location>
        <begin position="1"/>
        <end position="20"/>
    </location>
</feature>
<evidence type="ECO:0000256" key="1">
    <source>
        <dbReference type="SAM" id="SignalP"/>
    </source>
</evidence>
<dbReference type="Proteomes" id="UP001318682">
    <property type="component" value="Chromosome"/>
</dbReference>
<evidence type="ECO:0000313" key="2">
    <source>
        <dbReference type="EMBL" id="WVX48738.1"/>
    </source>
</evidence>
<evidence type="ECO:0000313" key="3">
    <source>
        <dbReference type="Proteomes" id="UP001318682"/>
    </source>
</evidence>
<reference evidence="3" key="2">
    <citation type="submission" date="2024-01" db="EMBL/GenBank/DDBJ databases">
        <title>Roseobacter fucihabitans sp. nov., isolated from the brown alga Fucus spiralis.</title>
        <authorList>
            <person name="Hahnke S."/>
            <person name="Berger M."/>
            <person name="Schlingloff A."/>
            <person name="Athale I."/>
            <person name="Neumann-Schaal M."/>
            <person name="Adenaya A."/>
            <person name="Poehlein A."/>
            <person name="Daniel R."/>
            <person name="Pertersen J."/>
            <person name="Brinkhoff T."/>
        </authorList>
    </citation>
    <scope>NUCLEOTIDE SEQUENCE [LARGE SCALE GENOMIC DNA]</scope>
    <source>
        <strain evidence="3">B14</strain>
    </source>
</reference>
<organism evidence="2 3">
    <name type="scientific">Roseobacter fucihabitans</name>
    <dbReference type="NCBI Taxonomy" id="1537242"/>
    <lineage>
        <taxon>Bacteria</taxon>
        <taxon>Pseudomonadati</taxon>
        <taxon>Pseudomonadota</taxon>
        <taxon>Alphaproteobacteria</taxon>
        <taxon>Rhodobacterales</taxon>
        <taxon>Roseobacteraceae</taxon>
        <taxon>Roseobacter</taxon>
    </lineage>
</organism>
<accession>A0ABZ2BRX8</accession>
<dbReference type="EMBL" id="CP143423">
    <property type="protein sequence ID" value="WVX48738.1"/>
    <property type="molecule type" value="Genomic_DNA"/>
</dbReference>
<feature type="chain" id="PRO_5045977719" evidence="1">
    <location>
        <begin position="21"/>
        <end position="219"/>
    </location>
</feature>
<keyword evidence="1" id="KW-0732">Signal</keyword>
<name>A0ABZ2BRX8_9RHOB</name>